<evidence type="ECO:0000313" key="5">
    <source>
        <dbReference type="RefSeq" id="XP_013406153.1"/>
    </source>
</evidence>
<keyword evidence="4" id="KW-1185">Reference proteome</keyword>
<proteinExistence type="inferred from homology"/>
<dbReference type="RefSeq" id="XP_013406153.1">
    <property type="nucleotide sequence ID" value="XM_013550699.2"/>
</dbReference>
<dbReference type="RefSeq" id="XP_013406161.1">
    <property type="nucleotide sequence ID" value="XM_013550707.1"/>
</dbReference>
<dbReference type="InterPro" id="IPR029064">
    <property type="entry name" value="Ribosomal_eL30-like_sf"/>
</dbReference>
<dbReference type="KEGG" id="lak:106170717"/>
<evidence type="ECO:0000256" key="1">
    <source>
        <dbReference type="ARBA" id="ARBA00007361"/>
    </source>
</evidence>
<gene>
    <name evidence="5 6" type="primary">LOC106170717</name>
</gene>
<dbReference type="GO" id="GO:0005737">
    <property type="term" value="C:cytoplasm"/>
    <property type="evidence" value="ECO:0007669"/>
    <property type="project" value="TreeGrafter"/>
</dbReference>
<dbReference type="Gene3D" id="3.30.1330.30">
    <property type="match status" value="1"/>
</dbReference>
<evidence type="ECO:0000259" key="3">
    <source>
        <dbReference type="Pfam" id="PF01248"/>
    </source>
</evidence>
<dbReference type="PANTHER" id="PTHR10411:SF8">
    <property type="entry name" value="FI09246P"/>
    <property type="match status" value="1"/>
</dbReference>
<dbReference type="InterPro" id="IPR024824">
    <property type="entry name" value="GADD45"/>
</dbReference>
<evidence type="ECO:0000313" key="6">
    <source>
        <dbReference type="RefSeq" id="XP_013406161.1"/>
    </source>
</evidence>
<dbReference type="SUPFAM" id="SSF55315">
    <property type="entry name" value="L30e-like"/>
    <property type="match status" value="1"/>
</dbReference>
<dbReference type="PANTHER" id="PTHR10411">
    <property type="entry name" value="GROWTH ARREST AND DNA DAMAGE-INDUCIBLE PROTEIN GADD45"/>
    <property type="match status" value="1"/>
</dbReference>
<evidence type="ECO:0000313" key="4">
    <source>
        <dbReference type="Proteomes" id="UP000085678"/>
    </source>
</evidence>
<dbReference type="GO" id="GO:0005634">
    <property type="term" value="C:nucleus"/>
    <property type="evidence" value="ECO:0007669"/>
    <property type="project" value="InterPro"/>
</dbReference>
<accession>A0A1S3J7E4</accession>
<dbReference type="AlphaFoldDB" id="A0A1S3J7E4"/>
<dbReference type="OrthoDB" id="5976967at2759"/>
<comment type="similarity">
    <text evidence="1">Belongs to the GADD45 family.</text>
</comment>
<dbReference type="OMA" id="CLLVDFP"/>
<feature type="region of interest" description="Disordered" evidence="2">
    <location>
        <begin position="1"/>
        <end position="34"/>
    </location>
</feature>
<feature type="domain" description="Ribosomal protein eL8/eL30/eS12/Gadd45" evidence="3">
    <location>
        <begin position="44"/>
        <end position="124"/>
    </location>
</feature>
<organism evidence="4 6">
    <name type="scientific">Lingula anatina</name>
    <name type="common">Brachiopod</name>
    <name type="synonym">Lingula unguis</name>
    <dbReference type="NCBI Taxonomy" id="7574"/>
    <lineage>
        <taxon>Eukaryota</taxon>
        <taxon>Metazoa</taxon>
        <taxon>Spiralia</taxon>
        <taxon>Lophotrochozoa</taxon>
        <taxon>Brachiopoda</taxon>
        <taxon>Linguliformea</taxon>
        <taxon>Lingulata</taxon>
        <taxon>Lingulida</taxon>
        <taxon>Linguloidea</taxon>
        <taxon>Lingulidae</taxon>
        <taxon>Lingula</taxon>
    </lineage>
</organism>
<protein>
    <submittedName>
        <fullName evidence="5 6">Growth arrest and DNA damage-inducible protein GADD45 gamma isoform X1</fullName>
    </submittedName>
</protein>
<reference evidence="5 6" key="1">
    <citation type="submission" date="2025-04" db="UniProtKB">
        <authorList>
            <consortium name="RefSeq"/>
        </authorList>
    </citation>
    <scope>IDENTIFICATION</scope>
    <source>
        <tissue evidence="5 6">Gonads</tissue>
    </source>
</reference>
<dbReference type="Pfam" id="PF01248">
    <property type="entry name" value="Ribosomal_L7Ae"/>
    <property type="match status" value="1"/>
</dbReference>
<dbReference type="GO" id="GO:0051726">
    <property type="term" value="P:regulation of cell cycle"/>
    <property type="evidence" value="ECO:0007669"/>
    <property type="project" value="InterPro"/>
</dbReference>
<name>A0A1S3J7E4_LINAN</name>
<dbReference type="Proteomes" id="UP000085678">
    <property type="component" value="Unplaced"/>
</dbReference>
<sequence>MGYLDTYGRGPSQELVNNNAAQHERTKESGRTMSPMDIRSALQTCLLEAWEQGRLTCGVYHAASMLEKNPDEVMLCVLADDNFQDVALRIHFTLLEAFCWENDIRVIKVDASSKLANLLGDGEPVNDNDVAAGRSARQGDFSCVLIEYPKDDNSVADEEVLDFYKSNEDVLPRPVITLPD</sequence>
<dbReference type="GeneID" id="106170717"/>
<dbReference type="InterPro" id="IPR004038">
    <property type="entry name" value="Ribosomal_eL8/eL30/eS12/Gad45"/>
</dbReference>
<evidence type="ECO:0000256" key="2">
    <source>
        <dbReference type="SAM" id="MobiDB-lite"/>
    </source>
</evidence>